<protein>
    <submittedName>
        <fullName evidence="2">Uncharacterized protein</fullName>
    </submittedName>
</protein>
<feature type="compositionally biased region" description="Basic and acidic residues" evidence="1">
    <location>
        <begin position="408"/>
        <end position="422"/>
    </location>
</feature>
<accession>A0AAI8Z809</accession>
<feature type="compositionally biased region" description="Polar residues" evidence="1">
    <location>
        <begin position="223"/>
        <end position="235"/>
    </location>
</feature>
<evidence type="ECO:0000256" key="1">
    <source>
        <dbReference type="SAM" id="MobiDB-lite"/>
    </source>
</evidence>
<evidence type="ECO:0000313" key="3">
    <source>
        <dbReference type="Proteomes" id="UP001296104"/>
    </source>
</evidence>
<feature type="compositionally biased region" description="Polar residues" evidence="1">
    <location>
        <begin position="314"/>
        <end position="325"/>
    </location>
</feature>
<feature type="region of interest" description="Disordered" evidence="1">
    <location>
        <begin position="1"/>
        <end position="90"/>
    </location>
</feature>
<feature type="compositionally biased region" description="Polar residues" evidence="1">
    <location>
        <begin position="244"/>
        <end position="262"/>
    </location>
</feature>
<feature type="compositionally biased region" description="Low complexity" evidence="1">
    <location>
        <begin position="167"/>
        <end position="179"/>
    </location>
</feature>
<sequence length="456" mass="50866">MSDWQHPSGYPHGYPSNNPYYYPANPPSNPYQPPHQPPAPSAYPPGPYDPYQQHQPPHQPPPLSTYGGSLSTHETQHQQQTPPEKQQPARVMSAEATTALRNLGIRRNLLISKIEYVEDGELDELGQQLEQIRRQENFIKRYGILPPFSQQFRAIGTSQNSPIPGSATPTETPQATAETDVPRPMTPPRGSDGRITFPPIPGGPPTYIKSNQQPPSAPFGSSPRPSSQLFGNQHHQGPLPARTEPTQQPTSNQSDKTGSDDPSPQEVLSRHRFFNQSNQRLEPTTSAPNTLQDHFTNELGTFRTKSGFTKPMSKPQSNKCNITRNARNRPDEMNDDAEVACGYCVEYRILYVKACRTGDMIIMPRSSEDRAGIQWWDSLYWIPPGGPVRIADSRYAHLDQPAAPDEDDRPRETTPRRSDEKTGSGCCLWLQGIAGIRMSHCGILIFWLDPNAHSSV</sequence>
<gene>
    <name evidence="2" type="ORF">LECACI_7A009372</name>
</gene>
<dbReference type="AlphaFoldDB" id="A0AAI8Z809"/>
<feature type="compositionally biased region" description="Pro residues" evidence="1">
    <location>
        <begin position="24"/>
        <end position="48"/>
    </location>
</feature>
<evidence type="ECO:0000313" key="2">
    <source>
        <dbReference type="EMBL" id="CAK4034214.1"/>
    </source>
</evidence>
<reference evidence="2" key="1">
    <citation type="submission" date="2023-11" db="EMBL/GenBank/DDBJ databases">
        <authorList>
            <person name="Alioto T."/>
            <person name="Alioto T."/>
            <person name="Gomez Garrido J."/>
        </authorList>
    </citation>
    <scope>NUCLEOTIDE SEQUENCE</scope>
</reference>
<keyword evidence="3" id="KW-1185">Reference proteome</keyword>
<organism evidence="2 3">
    <name type="scientific">Lecanosticta acicola</name>
    <dbReference type="NCBI Taxonomy" id="111012"/>
    <lineage>
        <taxon>Eukaryota</taxon>
        <taxon>Fungi</taxon>
        <taxon>Dikarya</taxon>
        <taxon>Ascomycota</taxon>
        <taxon>Pezizomycotina</taxon>
        <taxon>Dothideomycetes</taxon>
        <taxon>Dothideomycetidae</taxon>
        <taxon>Mycosphaerellales</taxon>
        <taxon>Mycosphaerellaceae</taxon>
        <taxon>Lecanosticta</taxon>
    </lineage>
</organism>
<feature type="region of interest" description="Disordered" evidence="1">
    <location>
        <begin position="303"/>
        <end position="327"/>
    </location>
</feature>
<proteinExistence type="predicted"/>
<feature type="region of interest" description="Disordered" evidence="1">
    <location>
        <begin position="400"/>
        <end position="423"/>
    </location>
</feature>
<feature type="region of interest" description="Disordered" evidence="1">
    <location>
        <begin position="155"/>
        <end position="266"/>
    </location>
</feature>
<name>A0AAI8Z809_9PEZI</name>
<dbReference type="EMBL" id="CAVMBE010000108">
    <property type="protein sequence ID" value="CAK4034214.1"/>
    <property type="molecule type" value="Genomic_DNA"/>
</dbReference>
<comment type="caution">
    <text evidence="2">The sequence shown here is derived from an EMBL/GenBank/DDBJ whole genome shotgun (WGS) entry which is preliminary data.</text>
</comment>
<feature type="compositionally biased region" description="Low complexity" evidence="1">
    <location>
        <begin position="77"/>
        <end position="88"/>
    </location>
</feature>
<dbReference type="Proteomes" id="UP001296104">
    <property type="component" value="Unassembled WGS sequence"/>
</dbReference>
<feature type="compositionally biased region" description="Low complexity" evidence="1">
    <location>
        <begin position="9"/>
        <end position="23"/>
    </location>
</feature>